<comment type="catalytic activity">
    <reaction evidence="4">
        <text>oxaloacetate = enol-oxaloacetate</text>
        <dbReference type="Rhea" id="RHEA:16021"/>
        <dbReference type="ChEBI" id="CHEBI:16452"/>
        <dbReference type="ChEBI" id="CHEBI:17479"/>
        <dbReference type="EC" id="5.3.2.2"/>
    </reaction>
    <physiologicalReaction direction="right-to-left" evidence="4">
        <dbReference type="Rhea" id="RHEA:16023"/>
    </physiologicalReaction>
</comment>
<dbReference type="GO" id="GO:0046872">
    <property type="term" value="F:metal ion binding"/>
    <property type="evidence" value="ECO:0007669"/>
    <property type="project" value="UniProtKB-KW"/>
</dbReference>
<gene>
    <name evidence="7" type="primary">FAHD1_1</name>
    <name evidence="7" type="ORF">c0_g2_i2</name>
</gene>
<organism evidence="7">
    <name type="scientific">Bactrocera latifrons</name>
    <name type="common">Malaysian fruit fly</name>
    <name type="synonym">Chaetodacus latifrons</name>
    <dbReference type="NCBI Taxonomy" id="174628"/>
    <lineage>
        <taxon>Eukaryota</taxon>
        <taxon>Metazoa</taxon>
        <taxon>Ecdysozoa</taxon>
        <taxon>Arthropoda</taxon>
        <taxon>Hexapoda</taxon>
        <taxon>Insecta</taxon>
        <taxon>Pterygota</taxon>
        <taxon>Neoptera</taxon>
        <taxon>Endopterygota</taxon>
        <taxon>Diptera</taxon>
        <taxon>Brachycera</taxon>
        <taxon>Muscomorpha</taxon>
        <taxon>Tephritoidea</taxon>
        <taxon>Tephritidae</taxon>
        <taxon>Bactrocera</taxon>
        <taxon>Bactrocera</taxon>
    </lineage>
</organism>
<dbReference type="FunFam" id="3.90.850.10:FF:000017">
    <property type="entry name" value="Acylpyruvase FAHD1, mitochondrial"/>
    <property type="match status" value="1"/>
</dbReference>
<dbReference type="InterPro" id="IPR036663">
    <property type="entry name" value="Fumarylacetoacetase_C_sf"/>
</dbReference>
<dbReference type="SUPFAM" id="SSF56529">
    <property type="entry name" value="FAH"/>
    <property type="match status" value="1"/>
</dbReference>
<evidence type="ECO:0000256" key="1">
    <source>
        <dbReference type="ARBA" id="ARBA00010211"/>
    </source>
</evidence>
<dbReference type="PANTHER" id="PTHR11820:SF7">
    <property type="entry name" value="ACYLPYRUVASE FAHD1, MITOCHONDRIAL"/>
    <property type="match status" value="1"/>
</dbReference>
<dbReference type="GO" id="GO:0050163">
    <property type="term" value="F:oxaloacetate tautomerase activity"/>
    <property type="evidence" value="ECO:0007669"/>
    <property type="project" value="UniProtKB-EC"/>
</dbReference>
<dbReference type="Gene3D" id="3.90.850.10">
    <property type="entry name" value="Fumarylacetoacetase-like, C-terminal domain"/>
    <property type="match status" value="1"/>
</dbReference>
<evidence type="ECO:0000256" key="4">
    <source>
        <dbReference type="ARBA" id="ARBA00044911"/>
    </source>
</evidence>
<comment type="similarity">
    <text evidence="1">Belongs to the FAH family.</text>
</comment>
<proteinExistence type="inferred from homology"/>
<dbReference type="PANTHER" id="PTHR11820">
    <property type="entry name" value="ACYLPYRUVASE"/>
    <property type="match status" value="1"/>
</dbReference>
<evidence type="ECO:0000256" key="2">
    <source>
        <dbReference type="ARBA" id="ARBA00022723"/>
    </source>
</evidence>
<dbReference type="GO" id="GO:0018773">
    <property type="term" value="F:acetylpyruvate hydrolase activity"/>
    <property type="evidence" value="ECO:0007669"/>
    <property type="project" value="TreeGrafter"/>
</dbReference>
<dbReference type="EC" id="5.3.2.2" evidence="5"/>
<protein>
    <recommendedName>
        <fullName evidence="5">oxaloacetate tautomerase</fullName>
        <ecNumber evidence="5">5.3.2.2</ecNumber>
    </recommendedName>
    <alternativeName>
        <fullName evidence="3">Fumarylacetoacetate hydrolase domain-containing protein 1</fullName>
    </alternativeName>
</protein>
<dbReference type="Pfam" id="PF01557">
    <property type="entry name" value="FAA_hydrolase"/>
    <property type="match status" value="1"/>
</dbReference>
<keyword evidence="2" id="KW-0479">Metal-binding</keyword>
<dbReference type="OrthoDB" id="411064at2759"/>
<dbReference type="GO" id="GO:0005739">
    <property type="term" value="C:mitochondrion"/>
    <property type="evidence" value="ECO:0007669"/>
    <property type="project" value="TreeGrafter"/>
</dbReference>
<evidence type="ECO:0000256" key="5">
    <source>
        <dbReference type="ARBA" id="ARBA00044973"/>
    </source>
</evidence>
<dbReference type="EMBL" id="GDHF01016727">
    <property type="protein sequence ID" value="JAI35587.1"/>
    <property type="molecule type" value="Transcribed_RNA"/>
</dbReference>
<name>A0A0K8V9Q2_BACLA</name>
<evidence type="ECO:0000313" key="7">
    <source>
        <dbReference type="EMBL" id="JAI35587.1"/>
    </source>
</evidence>
<dbReference type="InterPro" id="IPR011234">
    <property type="entry name" value="Fumarylacetoacetase-like_C"/>
</dbReference>
<feature type="non-terminal residue" evidence="7">
    <location>
        <position position="1"/>
    </location>
</feature>
<feature type="domain" description="Fumarylacetoacetase-like C-terminal" evidence="6">
    <location>
        <begin position="48"/>
        <end position="239"/>
    </location>
</feature>
<evidence type="ECO:0000256" key="3">
    <source>
        <dbReference type="ARBA" id="ARBA00042340"/>
    </source>
</evidence>
<accession>A0A0K8V9Q2</accession>
<reference evidence="7" key="1">
    <citation type="submission" date="2015-06" db="EMBL/GenBank/DDBJ databases">
        <authorList>
            <person name="Hoefler B.C."/>
            <person name="Straight P.D."/>
        </authorList>
    </citation>
    <scope>NUCLEOTIDE SEQUENCE</scope>
</reference>
<evidence type="ECO:0000259" key="6">
    <source>
        <dbReference type="Pfam" id="PF01557"/>
    </source>
</evidence>
<sequence length="252" mass="27711">KRTKNLKQNLKLISLFSSFRVTAGIAYEKMALSSSASEKYDFVRKGRKILGAALNYMDIVRSRNVAVPAEPLLFLKPTTSYITEGNPIVIPKVFTKVAHEVELGVIIGKQCKNVKKEEAFNYISGYCLALDMTAQCNLGLARQNGHPWSLGKGFDTSTPVSGFLSANDIKDPHKVSLWLKVNGQLRQQGNTEDLIFKVDDLIAYSSKYMTLEPNDLILTGTPDGALPVKAGDVIEAGIGDNLKIVFEVKDEV</sequence>
<dbReference type="AlphaFoldDB" id="A0A0K8V9Q2"/>